<keyword evidence="6 11" id="KW-0418">Kinase</keyword>
<evidence type="ECO:0000313" key="14">
    <source>
        <dbReference type="Proteomes" id="UP000663067"/>
    </source>
</evidence>
<dbReference type="GO" id="GO:0000155">
    <property type="term" value="F:phosphorelay sensor kinase activity"/>
    <property type="evidence" value="ECO:0007669"/>
    <property type="project" value="InterPro"/>
</dbReference>
<keyword evidence="8" id="KW-0902">Two-component regulatory system</keyword>
<keyword evidence="9" id="KW-1133">Transmembrane helix</keyword>
<protein>
    <recommendedName>
        <fullName evidence="2">histidine kinase</fullName>
        <ecNumber evidence="2">2.7.13.3</ecNumber>
    </recommendedName>
</protein>
<name>A0A2N5IQE1_9BIFI</name>
<evidence type="ECO:0000256" key="3">
    <source>
        <dbReference type="ARBA" id="ARBA00022553"/>
    </source>
</evidence>
<dbReference type="EC" id="2.7.13.3" evidence="2"/>
<evidence type="ECO:0000256" key="4">
    <source>
        <dbReference type="ARBA" id="ARBA00022679"/>
    </source>
</evidence>
<dbReference type="PANTHER" id="PTHR24421">
    <property type="entry name" value="NITRATE/NITRITE SENSOR PROTEIN NARX-RELATED"/>
    <property type="match status" value="1"/>
</dbReference>
<evidence type="ECO:0000313" key="13">
    <source>
        <dbReference type="Proteomes" id="UP000234855"/>
    </source>
</evidence>
<dbReference type="SUPFAM" id="SSF55874">
    <property type="entry name" value="ATPase domain of HSP90 chaperone/DNA topoisomerase II/histidine kinase"/>
    <property type="match status" value="1"/>
</dbReference>
<feature type="transmembrane region" description="Helical" evidence="9">
    <location>
        <begin position="35"/>
        <end position="55"/>
    </location>
</feature>
<feature type="transmembrane region" description="Helical" evidence="9">
    <location>
        <begin position="169"/>
        <end position="188"/>
    </location>
</feature>
<dbReference type="AlphaFoldDB" id="A0A2N5IQE1"/>
<evidence type="ECO:0000259" key="10">
    <source>
        <dbReference type="Pfam" id="PF07730"/>
    </source>
</evidence>
<evidence type="ECO:0000256" key="1">
    <source>
        <dbReference type="ARBA" id="ARBA00000085"/>
    </source>
</evidence>
<dbReference type="Proteomes" id="UP000234855">
    <property type="component" value="Unassembled WGS sequence"/>
</dbReference>
<dbReference type="PANTHER" id="PTHR24421:SF10">
    <property type="entry name" value="NITRATE_NITRITE SENSOR PROTEIN NARQ"/>
    <property type="match status" value="1"/>
</dbReference>
<dbReference type="InterPro" id="IPR050482">
    <property type="entry name" value="Sensor_HK_TwoCompSys"/>
</dbReference>
<dbReference type="GO" id="GO:0016020">
    <property type="term" value="C:membrane"/>
    <property type="evidence" value="ECO:0007669"/>
    <property type="project" value="InterPro"/>
</dbReference>
<sequence>MRTMIEKGLLLVFSLALMLTSSLVADSGSSYAYASNHYVGLIAGMLIAISATGLSEWLARHAWAWLPACCYAFASTVLPLWIMFLPVISYDAAKTTKPLPSLIHALSHTSIPKRTSSPTAMPSAASPPAPSNQRVLLIGNAISRWLWLVSIAAAFGQAYFGGNAWTGTFSIRIFVIVTGACALGFALGCRAKREAALRHMLRVMQDHERQSVRVHRLRLADIDEERAQSIRMATLGERTRIAREIHDNVGHLLTRAIMQAQAGKAVADATNDAIAAQNFAALSGTLDDAMTMVRRSVHDLEDDGTDFAAQIKDAVASFDGISAGFSVRLINDIAAAPAPVSRCLATVIRESLTNVVRHSEAQSANVTLRNFPAFWQLVVQDDGPAKHASNISGPTIQISHELPRGMGLADIDSRVRAIGGTATCGPYNQGWRVFVSIPKQPWMKETRNQ</sequence>
<feature type="transmembrane region" description="Helical" evidence="9">
    <location>
        <begin position="145"/>
        <end position="162"/>
    </location>
</feature>
<evidence type="ECO:0000256" key="8">
    <source>
        <dbReference type="ARBA" id="ARBA00023012"/>
    </source>
</evidence>
<evidence type="ECO:0000256" key="7">
    <source>
        <dbReference type="ARBA" id="ARBA00022840"/>
    </source>
</evidence>
<dbReference type="EMBL" id="CP071591">
    <property type="protein sequence ID" value="QSY57331.1"/>
    <property type="molecule type" value="Genomic_DNA"/>
</dbReference>
<evidence type="ECO:0000313" key="11">
    <source>
        <dbReference type="EMBL" id="PLS24173.1"/>
    </source>
</evidence>
<organism evidence="11 13">
    <name type="scientific">Bifidobacterium imperatoris</name>
    <dbReference type="NCBI Taxonomy" id="2020965"/>
    <lineage>
        <taxon>Bacteria</taxon>
        <taxon>Bacillati</taxon>
        <taxon>Actinomycetota</taxon>
        <taxon>Actinomycetes</taxon>
        <taxon>Bifidobacteriales</taxon>
        <taxon>Bifidobacteriaceae</taxon>
        <taxon>Bifidobacterium</taxon>
    </lineage>
</organism>
<accession>A0A2N5IQE1</accession>
<dbReference type="Gene3D" id="1.20.5.1930">
    <property type="match status" value="1"/>
</dbReference>
<keyword evidence="4" id="KW-0808">Transferase</keyword>
<evidence type="ECO:0000313" key="12">
    <source>
        <dbReference type="EMBL" id="QSY57331.1"/>
    </source>
</evidence>
<proteinExistence type="predicted"/>
<keyword evidence="7" id="KW-0067">ATP-binding</keyword>
<evidence type="ECO:0000256" key="5">
    <source>
        <dbReference type="ARBA" id="ARBA00022741"/>
    </source>
</evidence>
<dbReference type="CDD" id="cd16917">
    <property type="entry name" value="HATPase_UhpB-NarQ-NarX-like"/>
    <property type="match status" value="1"/>
</dbReference>
<evidence type="ECO:0000256" key="6">
    <source>
        <dbReference type="ARBA" id="ARBA00022777"/>
    </source>
</evidence>
<reference evidence="12 14" key="2">
    <citation type="submission" date="2021-03" db="EMBL/GenBank/DDBJ databases">
        <title>Genome sequencing of Bifidobacterium imperatoris JCM 32708.</title>
        <authorList>
            <person name="Kim J."/>
        </authorList>
    </citation>
    <scope>NUCLEOTIDE SEQUENCE [LARGE SCALE GENOMIC DNA]</scope>
    <source>
        <strain evidence="12 14">JCM 32708</strain>
    </source>
</reference>
<dbReference type="InterPro" id="IPR011712">
    <property type="entry name" value="Sig_transdc_His_kin_sub3_dim/P"/>
</dbReference>
<dbReference type="GO" id="GO:0005524">
    <property type="term" value="F:ATP binding"/>
    <property type="evidence" value="ECO:0007669"/>
    <property type="project" value="UniProtKB-KW"/>
</dbReference>
<evidence type="ECO:0000256" key="9">
    <source>
        <dbReference type="SAM" id="Phobius"/>
    </source>
</evidence>
<comment type="catalytic activity">
    <reaction evidence="1">
        <text>ATP + protein L-histidine = ADP + protein N-phospho-L-histidine.</text>
        <dbReference type="EC" id="2.7.13.3"/>
    </reaction>
</comment>
<dbReference type="InterPro" id="IPR036890">
    <property type="entry name" value="HATPase_C_sf"/>
</dbReference>
<keyword evidence="3" id="KW-0597">Phosphoprotein</keyword>
<keyword evidence="9" id="KW-0472">Membrane</keyword>
<evidence type="ECO:0000256" key="2">
    <source>
        <dbReference type="ARBA" id="ARBA00012438"/>
    </source>
</evidence>
<reference evidence="11 13" key="1">
    <citation type="submission" date="2017-07" db="EMBL/GenBank/DDBJ databases">
        <title>Bifidobacterium novel species.</title>
        <authorList>
            <person name="Lugli G.A."/>
            <person name="Milani C."/>
            <person name="Duranti S."/>
            <person name="Mangifesta M."/>
        </authorList>
    </citation>
    <scope>NUCLEOTIDE SEQUENCE [LARGE SCALE GENOMIC DNA]</scope>
    <source>
        <strain evidence="11 13">45</strain>
    </source>
</reference>
<dbReference type="Pfam" id="PF07730">
    <property type="entry name" value="HisKA_3"/>
    <property type="match status" value="1"/>
</dbReference>
<feature type="domain" description="Signal transduction histidine kinase subgroup 3 dimerisation and phosphoacceptor" evidence="10">
    <location>
        <begin position="237"/>
        <end position="302"/>
    </location>
</feature>
<keyword evidence="14" id="KW-1185">Reference proteome</keyword>
<dbReference type="EMBL" id="NMWV01000025">
    <property type="protein sequence ID" value="PLS24173.1"/>
    <property type="molecule type" value="Genomic_DNA"/>
</dbReference>
<feature type="transmembrane region" description="Helical" evidence="9">
    <location>
        <begin position="62"/>
        <end position="84"/>
    </location>
</feature>
<dbReference type="Gene3D" id="3.30.565.10">
    <property type="entry name" value="Histidine kinase-like ATPase, C-terminal domain"/>
    <property type="match status" value="1"/>
</dbReference>
<keyword evidence="5" id="KW-0547">Nucleotide-binding</keyword>
<dbReference type="GO" id="GO:0046983">
    <property type="term" value="F:protein dimerization activity"/>
    <property type="evidence" value="ECO:0007669"/>
    <property type="project" value="InterPro"/>
</dbReference>
<dbReference type="Proteomes" id="UP000663067">
    <property type="component" value="Chromosome"/>
</dbReference>
<keyword evidence="9" id="KW-0812">Transmembrane</keyword>
<gene>
    <name evidence="12" type="ORF">BLI708_08840</name>
    <name evidence="11" type="ORF">Tam1G_1749</name>
</gene>